<evidence type="ECO:0000256" key="1">
    <source>
        <dbReference type="SAM" id="MobiDB-lite"/>
    </source>
</evidence>
<organism evidence="2 4">
    <name type="scientific">Glycomyces tritici</name>
    <dbReference type="NCBI Taxonomy" id="2665176"/>
    <lineage>
        <taxon>Bacteria</taxon>
        <taxon>Bacillati</taxon>
        <taxon>Actinomycetota</taxon>
        <taxon>Actinomycetes</taxon>
        <taxon>Glycomycetales</taxon>
        <taxon>Glycomycetaceae</taxon>
        <taxon>Glycomyces</taxon>
    </lineage>
</organism>
<dbReference type="RefSeq" id="WP_289959780.1">
    <property type="nucleotide sequence ID" value="NZ_JAUEMJ010000012.1"/>
</dbReference>
<feature type="region of interest" description="Disordered" evidence="1">
    <location>
        <begin position="1"/>
        <end position="134"/>
    </location>
</feature>
<gene>
    <name evidence="2" type="ORF">QWI33_26905</name>
    <name evidence="3" type="ORF">QWI33_28825</name>
</gene>
<feature type="compositionally biased region" description="Basic and acidic residues" evidence="1">
    <location>
        <begin position="1"/>
        <end position="38"/>
    </location>
</feature>
<dbReference type="EMBL" id="JAUEMJ010000016">
    <property type="protein sequence ID" value="MDN3243748.1"/>
    <property type="molecule type" value="Genomic_DNA"/>
</dbReference>
<accession>A0ABT7YXL9</accession>
<dbReference type="EMBL" id="JAUEMJ010000012">
    <property type="protein sequence ID" value="MDN3243375.1"/>
    <property type="molecule type" value="Genomic_DNA"/>
</dbReference>
<keyword evidence="4" id="KW-1185">Reference proteome</keyword>
<evidence type="ECO:0000313" key="3">
    <source>
        <dbReference type="EMBL" id="MDN3243748.1"/>
    </source>
</evidence>
<sequence length="134" mass="14679">MSERHTAHDGDRTRDGGGDAEDYRGEHFGLTPEEERRGTPLQQEIGGDEPQIAGDQDNPVPDRPVPGEPNRPDPAQPIPDPNMPDPMRPYPEPGDPTRPYPDPNQPDPMRPYPEPGDPEPGRPLPGGPVTPHPQ</sequence>
<reference evidence="2" key="1">
    <citation type="submission" date="2023-06" db="EMBL/GenBank/DDBJ databases">
        <title>Gycomyces niveus sp.nov., a novel actinomycete isolated from soil in Shouguang.</title>
        <authorList>
            <person name="Yang X."/>
            <person name="Zhao J."/>
        </authorList>
    </citation>
    <scope>NUCLEOTIDE SEQUENCE</scope>
    <source>
        <strain evidence="2">NEAU C2</strain>
    </source>
</reference>
<feature type="compositionally biased region" description="Pro residues" evidence="1">
    <location>
        <begin position="61"/>
        <end position="115"/>
    </location>
</feature>
<evidence type="ECO:0000313" key="4">
    <source>
        <dbReference type="Proteomes" id="UP001171902"/>
    </source>
</evidence>
<name>A0ABT7YXL9_9ACTN</name>
<dbReference type="Proteomes" id="UP001171902">
    <property type="component" value="Unassembled WGS sequence"/>
</dbReference>
<protein>
    <submittedName>
        <fullName evidence="2">Uncharacterized protein</fullName>
    </submittedName>
</protein>
<feature type="compositionally biased region" description="Pro residues" evidence="1">
    <location>
        <begin position="121"/>
        <end position="134"/>
    </location>
</feature>
<comment type="caution">
    <text evidence="2">The sequence shown here is derived from an EMBL/GenBank/DDBJ whole genome shotgun (WGS) entry which is preliminary data.</text>
</comment>
<evidence type="ECO:0000313" key="2">
    <source>
        <dbReference type="EMBL" id="MDN3243375.1"/>
    </source>
</evidence>
<proteinExistence type="predicted"/>